<feature type="chain" id="PRO_5046753770" evidence="1">
    <location>
        <begin position="19"/>
        <end position="251"/>
    </location>
</feature>
<organism evidence="2 3">
    <name type="scientific">Sulfitobacter porphyrae</name>
    <dbReference type="NCBI Taxonomy" id="1246864"/>
    <lineage>
        <taxon>Bacteria</taxon>
        <taxon>Pseudomonadati</taxon>
        <taxon>Pseudomonadota</taxon>
        <taxon>Alphaproteobacteria</taxon>
        <taxon>Rhodobacterales</taxon>
        <taxon>Roseobacteraceae</taxon>
        <taxon>Sulfitobacter</taxon>
    </lineage>
</organism>
<keyword evidence="1" id="KW-0732">Signal</keyword>
<protein>
    <submittedName>
        <fullName evidence="2">Alpha/beta hydrolase family protein</fullName>
    </submittedName>
</protein>
<evidence type="ECO:0000256" key="1">
    <source>
        <dbReference type="SAM" id="SignalP"/>
    </source>
</evidence>
<proteinExistence type="predicted"/>
<keyword evidence="2" id="KW-0378">Hydrolase</keyword>
<dbReference type="Proteomes" id="UP001596353">
    <property type="component" value="Unassembled WGS sequence"/>
</dbReference>
<sequence length="251" mass="26086">MKFRFTLALMLLTAPCLAETTAGVALLHETSAQARPLSLTIWYPTEAQPSAVIGGNPVFQGVPAAPDAAFPAGPHPLVVMSHGGLRSARDSGAWLSSSIARAGFVVVEVNAPRPETAAIALNEIWQRPQDMRRAIDLLLADGTWGARVDESRITAAGFALGATAALSIAGAELDVPGYMRSCTAKDATDGPDCRWYAAGGAALSDTSAEGLAAMGRDARVTSVIAVNPEYLALLTAPCRSAQPADLSGQFR</sequence>
<dbReference type="EMBL" id="JBHSWG010000001">
    <property type="protein sequence ID" value="MFC6759383.1"/>
    <property type="molecule type" value="Genomic_DNA"/>
</dbReference>
<reference evidence="3" key="1">
    <citation type="journal article" date="2019" name="Int. J. Syst. Evol. Microbiol.">
        <title>The Global Catalogue of Microorganisms (GCM) 10K type strain sequencing project: providing services to taxonomists for standard genome sequencing and annotation.</title>
        <authorList>
            <consortium name="The Broad Institute Genomics Platform"/>
            <consortium name="The Broad Institute Genome Sequencing Center for Infectious Disease"/>
            <person name="Wu L."/>
            <person name="Ma J."/>
        </authorList>
    </citation>
    <scope>NUCLEOTIDE SEQUENCE [LARGE SCALE GENOMIC DNA]</scope>
    <source>
        <strain evidence="3">CCUG 66188</strain>
    </source>
</reference>
<gene>
    <name evidence="2" type="ORF">ACFQFQ_07565</name>
</gene>
<comment type="caution">
    <text evidence="2">The sequence shown here is derived from an EMBL/GenBank/DDBJ whole genome shotgun (WGS) entry which is preliminary data.</text>
</comment>
<dbReference type="SUPFAM" id="SSF53474">
    <property type="entry name" value="alpha/beta-Hydrolases"/>
    <property type="match status" value="1"/>
</dbReference>
<accession>A0ABW2B3A8</accession>
<dbReference type="InterPro" id="IPR029058">
    <property type="entry name" value="AB_hydrolase_fold"/>
</dbReference>
<evidence type="ECO:0000313" key="2">
    <source>
        <dbReference type="EMBL" id="MFC6759383.1"/>
    </source>
</evidence>
<dbReference type="Gene3D" id="3.40.50.1820">
    <property type="entry name" value="alpha/beta hydrolase"/>
    <property type="match status" value="1"/>
</dbReference>
<dbReference type="GO" id="GO:0016787">
    <property type="term" value="F:hydrolase activity"/>
    <property type="evidence" value="ECO:0007669"/>
    <property type="project" value="UniProtKB-KW"/>
</dbReference>
<feature type="signal peptide" evidence="1">
    <location>
        <begin position="1"/>
        <end position="18"/>
    </location>
</feature>
<evidence type="ECO:0000313" key="3">
    <source>
        <dbReference type="Proteomes" id="UP001596353"/>
    </source>
</evidence>
<keyword evidence="3" id="KW-1185">Reference proteome</keyword>
<name>A0ABW2B3A8_9RHOB</name>